<dbReference type="Proteomes" id="UP000637074">
    <property type="component" value="Unassembled WGS sequence"/>
</dbReference>
<name>A0ABQ3MXT4_9BACI</name>
<gene>
    <name evidence="1" type="ORF">AM1BK_05870</name>
</gene>
<evidence type="ECO:0000313" key="1">
    <source>
        <dbReference type="EMBL" id="GHH97044.1"/>
    </source>
</evidence>
<reference evidence="1 2" key="1">
    <citation type="journal article" date="2022" name="Int. J. Syst. Evol. Microbiol.">
        <title>Neobacillus kokaensis sp. nov., isolated from soil.</title>
        <authorList>
            <person name="Yuki K."/>
            <person name="Matsubara H."/>
            <person name="Yamaguchi S."/>
        </authorList>
    </citation>
    <scope>NUCLEOTIDE SEQUENCE [LARGE SCALE GENOMIC DNA]</scope>
    <source>
        <strain evidence="1 2">LOB 377</strain>
    </source>
</reference>
<proteinExistence type="predicted"/>
<keyword evidence="2" id="KW-1185">Reference proteome</keyword>
<dbReference type="EMBL" id="BNDS01000002">
    <property type="protein sequence ID" value="GHH97044.1"/>
    <property type="molecule type" value="Genomic_DNA"/>
</dbReference>
<dbReference type="RefSeq" id="WP_191269524.1">
    <property type="nucleotide sequence ID" value="NZ_BNDS01000002.1"/>
</dbReference>
<sequence>MEILFIIIIIGILSSIFGKGQTKNKQNHRNRPVSLETFEEIKTFMQNETKKRTKTIQNEFEQLQPAKKDVIEQYKQVNQNIEARERVQSRPRNKVKEEIVEDKEPLYTELTEEGSRHRDNLETNMILNGIIWSEILGEPRSKNPHFTRRR</sequence>
<organism evidence="1 2">
    <name type="scientific">Neobacillus kokaensis</name>
    <dbReference type="NCBI Taxonomy" id="2759023"/>
    <lineage>
        <taxon>Bacteria</taxon>
        <taxon>Bacillati</taxon>
        <taxon>Bacillota</taxon>
        <taxon>Bacilli</taxon>
        <taxon>Bacillales</taxon>
        <taxon>Bacillaceae</taxon>
        <taxon>Neobacillus</taxon>
    </lineage>
</organism>
<protein>
    <submittedName>
        <fullName evidence="1">Uncharacterized protein</fullName>
    </submittedName>
</protein>
<evidence type="ECO:0000313" key="2">
    <source>
        <dbReference type="Proteomes" id="UP000637074"/>
    </source>
</evidence>
<accession>A0ABQ3MXT4</accession>
<comment type="caution">
    <text evidence="1">The sequence shown here is derived from an EMBL/GenBank/DDBJ whole genome shotgun (WGS) entry which is preliminary data.</text>
</comment>